<feature type="transmembrane region" description="Helical" evidence="1">
    <location>
        <begin position="12"/>
        <end position="34"/>
    </location>
</feature>
<dbReference type="EMBL" id="CAJMXA010003258">
    <property type="protein sequence ID" value="CAE6492743.1"/>
    <property type="molecule type" value="Genomic_DNA"/>
</dbReference>
<evidence type="ECO:0000313" key="4">
    <source>
        <dbReference type="Proteomes" id="UP000663853"/>
    </source>
</evidence>
<evidence type="ECO:0000313" key="3">
    <source>
        <dbReference type="EMBL" id="CAE6492743.1"/>
    </source>
</evidence>
<feature type="domain" description="DUF6534" evidence="2">
    <location>
        <begin position="180"/>
        <end position="264"/>
    </location>
</feature>
<feature type="transmembrane region" description="Helical" evidence="1">
    <location>
        <begin position="211"/>
        <end position="233"/>
    </location>
</feature>
<feature type="transmembrane region" description="Helical" evidence="1">
    <location>
        <begin position="90"/>
        <end position="112"/>
    </location>
</feature>
<dbReference type="AlphaFoldDB" id="A0A8H3CST7"/>
<feature type="transmembrane region" description="Helical" evidence="1">
    <location>
        <begin position="172"/>
        <end position="199"/>
    </location>
</feature>
<gene>
    <name evidence="3" type="ORF">RDB_LOCUS103303</name>
</gene>
<proteinExistence type="predicted"/>
<dbReference type="PANTHER" id="PTHR40465:SF1">
    <property type="entry name" value="DUF6534 DOMAIN-CONTAINING PROTEIN"/>
    <property type="match status" value="1"/>
</dbReference>
<feature type="transmembrane region" description="Helical" evidence="1">
    <location>
        <begin position="133"/>
        <end position="160"/>
    </location>
</feature>
<feature type="transmembrane region" description="Helical" evidence="1">
    <location>
        <begin position="46"/>
        <end position="70"/>
    </location>
</feature>
<comment type="caution">
    <text evidence="3">The sequence shown here is derived from an EMBL/GenBank/DDBJ whole genome shotgun (WGS) entry which is preliminary data.</text>
</comment>
<keyword evidence="1" id="KW-0812">Transmembrane</keyword>
<organism evidence="3 4">
    <name type="scientific">Rhizoctonia solani</name>
    <dbReference type="NCBI Taxonomy" id="456999"/>
    <lineage>
        <taxon>Eukaryota</taxon>
        <taxon>Fungi</taxon>
        <taxon>Dikarya</taxon>
        <taxon>Basidiomycota</taxon>
        <taxon>Agaricomycotina</taxon>
        <taxon>Agaricomycetes</taxon>
        <taxon>Cantharellales</taxon>
        <taxon>Ceratobasidiaceae</taxon>
        <taxon>Rhizoctonia</taxon>
    </lineage>
</organism>
<keyword evidence="1" id="KW-0472">Membrane</keyword>
<evidence type="ECO:0000259" key="2">
    <source>
        <dbReference type="Pfam" id="PF20152"/>
    </source>
</evidence>
<evidence type="ECO:0000256" key="1">
    <source>
        <dbReference type="SAM" id="Phobius"/>
    </source>
</evidence>
<dbReference type="InterPro" id="IPR045339">
    <property type="entry name" value="DUF6534"/>
</dbReference>
<name>A0A8H3CST7_9AGAM</name>
<accession>A0A8H3CST7</accession>
<sequence>MEADFDSTLGATYIGVTITACLYGISTLHVYTYWNRQKQDNTITRISIAILWLADTIKLICATHVGYRLLITEYENDPAALFYSTWSVNVTMKMELLLTCLVIFMAQVLSAYHARKSSKRINVSWATPRTIRLMGIIAVLFAFVQLSFGIMVSSLAWIHWDIREMDKQRWVASVWMGSATVSSIIITYALSALLTSTYVRVQSIIDIINELLRCFIHTGLLTSILSVVNLLAFSFMGQYIRIGVNFPLGTLNLITLLAILNTRSNEILGPTIPEEYECGVIGYKNELHGDVIQTSLQGSLRIGKRSFKLPSKLPGTGTSIKVFVQKETHIISIPENKFHHSDSMMH</sequence>
<dbReference type="PANTHER" id="PTHR40465">
    <property type="entry name" value="CHROMOSOME 1, WHOLE GENOME SHOTGUN SEQUENCE"/>
    <property type="match status" value="1"/>
</dbReference>
<dbReference type="Pfam" id="PF20152">
    <property type="entry name" value="DUF6534"/>
    <property type="match status" value="1"/>
</dbReference>
<reference evidence="3" key="1">
    <citation type="submission" date="2021-01" db="EMBL/GenBank/DDBJ databases">
        <authorList>
            <person name="Kaushik A."/>
        </authorList>
    </citation>
    <scope>NUCLEOTIDE SEQUENCE</scope>
    <source>
        <strain evidence="3">AG6-10EEA</strain>
    </source>
</reference>
<keyword evidence="1" id="KW-1133">Transmembrane helix</keyword>
<dbReference type="Proteomes" id="UP000663853">
    <property type="component" value="Unassembled WGS sequence"/>
</dbReference>
<protein>
    <recommendedName>
        <fullName evidence="2">DUF6534 domain-containing protein</fullName>
    </recommendedName>
</protein>